<accession>A0ABU8CL52</accession>
<organism evidence="2 3">
    <name type="scientific">Rhizobium aouanii</name>
    <dbReference type="NCBI Taxonomy" id="3118145"/>
    <lineage>
        <taxon>Bacteria</taxon>
        <taxon>Pseudomonadati</taxon>
        <taxon>Pseudomonadota</taxon>
        <taxon>Alphaproteobacteria</taxon>
        <taxon>Hyphomicrobiales</taxon>
        <taxon>Rhizobiaceae</taxon>
        <taxon>Rhizobium/Agrobacterium group</taxon>
        <taxon>Rhizobium</taxon>
    </lineage>
</organism>
<dbReference type="InterPro" id="IPR027802">
    <property type="entry name" value="Multi-ubiquitin_dom"/>
</dbReference>
<evidence type="ECO:0000313" key="3">
    <source>
        <dbReference type="Proteomes" id="UP001531129"/>
    </source>
</evidence>
<dbReference type="Pfam" id="PF14452">
    <property type="entry name" value="Multi_ubiq"/>
    <property type="match status" value="3"/>
</dbReference>
<evidence type="ECO:0000313" key="2">
    <source>
        <dbReference type="EMBL" id="MEI1248992.1"/>
    </source>
</evidence>
<dbReference type="EMBL" id="JBAMYC010000006">
    <property type="protein sequence ID" value="MEI1248992.1"/>
    <property type="molecule type" value="Genomic_DNA"/>
</dbReference>
<protein>
    <submittedName>
        <fullName evidence="2">Multiubiquitin domain-containing protein</fullName>
    </submittedName>
</protein>
<dbReference type="RefSeq" id="WP_264396517.1">
    <property type="nucleotide sequence ID" value="NZ_JBAMYB010000006.1"/>
</dbReference>
<feature type="domain" description="Multi-ubiquitin" evidence="1">
    <location>
        <begin position="157"/>
        <end position="220"/>
    </location>
</feature>
<sequence>MQDNGTNKGHPAELAVDGIVFKPIALSDPVPLGRQILGAGKLAPPEVYSLYAILQTGDFEDVRLDETFDLRAKGTERFIAFTGDRIFRLFANNREIKWGLETINEAALRLFSGASDNEAVFLEVRGGTDRLIKEGEAVDLTRDDVERFITAPRPKTYHFFVNGQKYETDQPQLTGLQIKARVSGWNPEHDLMLEGHGDDPDRIIADDEIVDLDVTPARRFSSVPKANFG</sequence>
<comment type="caution">
    <text evidence="2">The sequence shown here is derived from an EMBL/GenBank/DDBJ whole genome shotgun (WGS) entry which is preliminary data.</text>
</comment>
<proteinExistence type="predicted"/>
<reference evidence="2 3" key="1">
    <citation type="submission" date="2024-01" db="EMBL/GenBank/DDBJ databases">
        <title>Draft genome sequences of three bacterial strains isolated from Acacia saligna represent a potential new species within the genus Rhizobium.</title>
        <authorList>
            <person name="Tambong J.T."/>
            <person name="Mnasri B."/>
        </authorList>
    </citation>
    <scope>NUCLEOTIDE SEQUENCE [LARGE SCALE GENOMIC DNA]</scope>
    <source>
        <strain evidence="2 3">1AS12I</strain>
    </source>
</reference>
<evidence type="ECO:0000259" key="1">
    <source>
        <dbReference type="Pfam" id="PF14452"/>
    </source>
</evidence>
<feature type="domain" description="Multi-ubiquitin" evidence="1">
    <location>
        <begin position="21"/>
        <end position="82"/>
    </location>
</feature>
<gene>
    <name evidence="2" type="ORF">V8Q02_13445</name>
</gene>
<name>A0ABU8CL52_9HYPH</name>
<dbReference type="Proteomes" id="UP001531129">
    <property type="component" value="Unassembled WGS sequence"/>
</dbReference>
<keyword evidence="3" id="KW-1185">Reference proteome</keyword>
<feature type="domain" description="Multi-ubiquitin" evidence="1">
    <location>
        <begin position="87"/>
        <end position="152"/>
    </location>
</feature>